<evidence type="ECO:0000313" key="2">
    <source>
        <dbReference type="EMBL" id="RSN72254.1"/>
    </source>
</evidence>
<feature type="transmembrane region" description="Helical" evidence="1">
    <location>
        <begin position="6"/>
        <end position="24"/>
    </location>
</feature>
<sequence length="148" mass="16709">MERAVVWSIIILISILIASFFYLIKPAFLRDYLRNQAQRVANYVADQITFMSRMVDQGCVNGERDMYVDVGPDRHLEIVIDDNSKTVIAVIFSGTVSGEGKATYISNYPVIAPQKIFSGNIKFILKNTTNTGDFVIYVTNIYESVKKP</sequence>
<dbReference type="RefSeq" id="WP_125672671.1">
    <property type="nucleotide sequence ID" value="NZ_RCOS01000162.1"/>
</dbReference>
<evidence type="ECO:0000313" key="3">
    <source>
        <dbReference type="Proteomes" id="UP000277582"/>
    </source>
</evidence>
<organism evidence="2 3">
    <name type="scientific">Candidatus Methanodesulfokora washburnensis</name>
    <dbReference type="NCBI Taxonomy" id="2478471"/>
    <lineage>
        <taxon>Archaea</taxon>
        <taxon>Thermoproteota</taxon>
        <taxon>Candidatus Korarchaeia</taxon>
        <taxon>Candidatus Korarchaeia incertae sedis</taxon>
        <taxon>Candidatus Methanodesulfokora</taxon>
    </lineage>
</organism>
<protein>
    <submittedName>
        <fullName evidence="2">Uncharacterized protein</fullName>
    </submittedName>
</protein>
<evidence type="ECO:0000256" key="1">
    <source>
        <dbReference type="SAM" id="Phobius"/>
    </source>
</evidence>
<keyword evidence="1" id="KW-0472">Membrane</keyword>
<accession>A0A429GEM7</accession>
<keyword evidence="3" id="KW-1185">Reference proteome</keyword>
<dbReference type="AlphaFoldDB" id="A0A429GEM7"/>
<name>A0A429GEM7_9CREN</name>
<keyword evidence="1" id="KW-0812">Transmembrane</keyword>
<reference evidence="2 3" key="1">
    <citation type="submission" date="2018-10" db="EMBL/GenBank/DDBJ databases">
        <title>Co-occurring genomic capacity for anaerobic methane metabolism and dissimilatory sulfite reduction discovered in the Korarchaeota.</title>
        <authorList>
            <person name="Mckay L.J."/>
            <person name="Dlakic M."/>
            <person name="Fields M.W."/>
            <person name="Delmont T.O."/>
            <person name="Eren A.M."/>
            <person name="Jay Z.J."/>
            <person name="Klingelsmith K.B."/>
            <person name="Rusch D.B."/>
            <person name="Inskeep W.P."/>
        </authorList>
    </citation>
    <scope>NUCLEOTIDE SEQUENCE [LARGE SCALE GENOMIC DNA]</scope>
    <source>
        <strain evidence="2 3">MDKW</strain>
    </source>
</reference>
<proteinExistence type="predicted"/>
<dbReference type="EMBL" id="RCOS01000162">
    <property type="protein sequence ID" value="RSN72254.1"/>
    <property type="molecule type" value="Genomic_DNA"/>
</dbReference>
<keyword evidence="1" id="KW-1133">Transmembrane helix</keyword>
<dbReference type="Proteomes" id="UP000277582">
    <property type="component" value="Unassembled WGS sequence"/>
</dbReference>
<comment type="caution">
    <text evidence="2">The sequence shown here is derived from an EMBL/GenBank/DDBJ whole genome shotgun (WGS) entry which is preliminary data.</text>
</comment>
<gene>
    <name evidence="2" type="ORF">D6D85_14560</name>
</gene>